<protein>
    <submittedName>
        <fullName evidence="12">Uncharacterized protein</fullName>
    </submittedName>
</protein>
<evidence type="ECO:0000256" key="7">
    <source>
        <dbReference type="ARBA" id="ARBA00022786"/>
    </source>
</evidence>
<comment type="subcellular location">
    <subcellularLocation>
        <location evidence="1">Cytoplasm</location>
    </subcellularLocation>
</comment>
<dbReference type="PANTHER" id="PTHR24202">
    <property type="entry name" value="E3 UBIQUITIN-PROTEIN LIGASE MIB2"/>
    <property type="match status" value="1"/>
</dbReference>
<dbReference type="InterPro" id="IPR000433">
    <property type="entry name" value="Znf_ZZ"/>
</dbReference>
<dbReference type="FunFam" id="2.30.30.40:FF:000078">
    <property type="entry name" value="Putative e3 ubiquitin-protein ligase mib2"/>
    <property type="match status" value="1"/>
</dbReference>
<dbReference type="PANTHER" id="PTHR24202:SF4">
    <property type="entry name" value="E3 UBIQUITIN-PROTEIN LIGASE MIB2-RELATED"/>
    <property type="match status" value="1"/>
</dbReference>
<dbReference type="InterPro" id="IPR043145">
    <property type="entry name" value="Znf_ZZ_sf"/>
</dbReference>
<dbReference type="GO" id="GO:0005737">
    <property type="term" value="C:cytoplasm"/>
    <property type="evidence" value="ECO:0007669"/>
    <property type="project" value="UniProtKB-SubCell"/>
</dbReference>
<evidence type="ECO:0000256" key="1">
    <source>
        <dbReference type="ARBA" id="ARBA00004496"/>
    </source>
</evidence>
<dbReference type="FunFam" id="2.30.30.40:FF:000044">
    <property type="entry name" value="E3 ubiquitin-protein ligase MIB2, putative"/>
    <property type="match status" value="1"/>
</dbReference>
<dbReference type="KEGG" id="nve:5508983"/>
<proteinExistence type="predicted"/>
<dbReference type="Gene3D" id="3.30.60.90">
    <property type="match status" value="1"/>
</dbReference>
<name>A7SFK5_NEMVE</name>
<dbReference type="InterPro" id="IPR010606">
    <property type="entry name" value="Mib_Herc2"/>
</dbReference>
<dbReference type="PROSITE" id="PS50135">
    <property type="entry name" value="ZF_ZZ_2"/>
    <property type="match status" value="1"/>
</dbReference>
<dbReference type="SUPFAM" id="SSF57850">
    <property type="entry name" value="RING/U-box"/>
    <property type="match status" value="1"/>
</dbReference>
<dbReference type="Proteomes" id="UP000001593">
    <property type="component" value="Unassembled WGS sequence"/>
</dbReference>
<keyword evidence="4" id="KW-0479">Metal-binding</keyword>
<dbReference type="UniPathway" id="UPA00143"/>
<dbReference type="Pfam" id="PF00569">
    <property type="entry name" value="ZZ"/>
    <property type="match status" value="1"/>
</dbReference>
<dbReference type="GO" id="GO:0008270">
    <property type="term" value="F:zinc ion binding"/>
    <property type="evidence" value="ECO:0007669"/>
    <property type="project" value="UniProtKB-KW"/>
</dbReference>
<evidence type="ECO:0000259" key="10">
    <source>
        <dbReference type="PROSITE" id="PS50135"/>
    </source>
</evidence>
<dbReference type="SUPFAM" id="SSF159034">
    <property type="entry name" value="Mib/herc2 domain-like"/>
    <property type="match status" value="2"/>
</dbReference>
<feature type="domain" description="ZZ-type" evidence="10">
    <location>
        <begin position="78"/>
        <end position="130"/>
    </location>
</feature>
<dbReference type="OrthoDB" id="2122982at2759"/>
<evidence type="ECO:0000313" key="13">
    <source>
        <dbReference type="Proteomes" id="UP000001593"/>
    </source>
</evidence>
<keyword evidence="6 9" id="KW-0863">Zinc-finger</keyword>
<dbReference type="PROSITE" id="PS51416">
    <property type="entry name" value="MIB_HERC2"/>
    <property type="match status" value="2"/>
</dbReference>
<dbReference type="GO" id="GO:0016567">
    <property type="term" value="P:protein ubiquitination"/>
    <property type="evidence" value="ECO:0007669"/>
    <property type="project" value="UniProtKB-UniPathway"/>
</dbReference>
<evidence type="ECO:0000256" key="2">
    <source>
        <dbReference type="ARBA" id="ARBA00004906"/>
    </source>
</evidence>
<dbReference type="GO" id="GO:0004842">
    <property type="term" value="F:ubiquitin-protein transferase activity"/>
    <property type="evidence" value="ECO:0007669"/>
    <property type="project" value="InterPro"/>
</dbReference>
<keyword evidence="7" id="KW-0833">Ubl conjugation pathway</keyword>
<dbReference type="PROSITE" id="PS01357">
    <property type="entry name" value="ZF_ZZ_1"/>
    <property type="match status" value="1"/>
</dbReference>
<keyword evidence="8" id="KW-0862">Zinc</keyword>
<dbReference type="eggNOG" id="KOG4582">
    <property type="taxonomic scope" value="Eukaryota"/>
</dbReference>
<evidence type="ECO:0000256" key="6">
    <source>
        <dbReference type="ARBA" id="ARBA00022771"/>
    </source>
</evidence>
<dbReference type="AlphaFoldDB" id="A7SFK5"/>
<dbReference type="Pfam" id="PF06701">
    <property type="entry name" value="MIB_HERC2"/>
    <property type="match status" value="2"/>
</dbReference>
<sequence>MEAGIRVVRGPDWKWGNQDGGEGSVGTVVVVGHPGSSTSPDKTVIVQWDTGNRTNYRCGYQGVYDLYLYDNGQIGVEHSHISCSECHQQGIKGMRWQCADCEGYNLCTACYMGDKHELQHGFYLHESPDSSSVPVGKRYGMEKCQSRGIFKGAQVARGLDWDWGDQDGGIGKVGRVTGVKGWDKESYRSVVSVNWSLKGENVYRLGHKGKVDLTCVNATPGGYYYREHLPKVGYTQAMQSSLSSVHSSPLLVGDQVKMELEEHLLKSLQCGHGNWNEKMRMVSTM</sequence>
<evidence type="ECO:0000256" key="4">
    <source>
        <dbReference type="ARBA" id="ARBA00022723"/>
    </source>
</evidence>
<evidence type="ECO:0000256" key="5">
    <source>
        <dbReference type="ARBA" id="ARBA00022737"/>
    </source>
</evidence>
<evidence type="ECO:0000259" key="11">
    <source>
        <dbReference type="PROSITE" id="PS51416"/>
    </source>
</evidence>
<dbReference type="EMBL" id="DS469645">
    <property type="protein sequence ID" value="EDO37482.1"/>
    <property type="molecule type" value="Genomic_DNA"/>
</dbReference>
<dbReference type="OMA" id="TGQESIC"/>
<comment type="pathway">
    <text evidence="2">Protein modification; protein ubiquitination.</text>
</comment>
<dbReference type="InterPro" id="IPR037252">
    <property type="entry name" value="Mib_Herc2_sf"/>
</dbReference>
<accession>A7SFK5</accession>
<feature type="domain" description="MIB/HERC2" evidence="11">
    <location>
        <begin position="1"/>
        <end position="72"/>
    </location>
</feature>
<dbReference type="STRING" id="45351.A7SFK5"/>
<dbReference type="InParanoid" id="A7SFK5"/>
<evidence type="ECO:0000256" key="8">
    <source>
        <dbReference type="ARBA" id="ARBA00022833"/>
    </source>
</evidence>
<evidence type="ECO:0000256" key="9">
    <source>
        <dbReference type="PROSITE-ProRule" id="PRU00228"/>
    </source>
</evidence>
<dbReference type="PhylomeDB" id="A7SFK5"/>
<feature type="domain" description="MIB/HERC2" evidence="11">
    <location>
        <begin position="141"/>
        <end position="219"/>
    </location>
</feature>
<dbReference type="HOGENOM" id="CLU_085183_0_0_1"/>
<evidence type="ECO:0000256" key="3">
    <source>
        <dbReference type="ARBA" id="ARBA00022490"/>
    </source>
</evidence>
<organism evidence="12 13">
    <name type="scientific">Nematostella vectensis</name>
    <name type="common">Starlet sea anemone</name>
    <dbReference type="NCBI Taxonomy" id="45351"/>
    <lineage>
        <taxon>Eukaryota</taxon>
        <taxon>Metazoa</taxon>
        <taxon>Cnidaria</taxon>
        <taxon>Anthozoa</taxon>
        <taxon>Hexacorallia</taxon>
        <taxon>Actiniaria</taxon>
        <taxon>Edwardsiidae</taxon>
        <taxon>Nematostella</taxon>
    </lineage>
</organism>
<dbReference type="SMART" id="SM00291">
    <property type="entry name" value="ZnF_ZZ"/>
    <property type="match status" value="1"/>
</dbReference>
<keyword evidence="5" id="KW-0677">Repeat</keyword>
<evidence type="ECO:0000313" key="12">
    <source>
        <dbReference type="EMBL" id="EDO37482.1"/>
    </source>
</evidence>
<reference evidence="12 13" key="1">
    <citation type="journal article" date="2007" name="Science">
        <title>Sea anemone genome reveals ancestral eumetazoan gene repertoire and genomic organization.</title>
        <authorList>
            <person name="Putnam N.H."/>
            <person name="Srivastava M."/>
            <person name="Hellsten U."/>
            <person name="Dirks B."/>
            <person name="Chapman J."/>
            <person name="Salamov A."/>
            <person name="Terry A."/>
            <person name="Shapiro H."/>
            <person name="Lindquist E."/>
            <person name="Kapitonov V.V."/>
            <person name="Jurka J."/>
            <person name="Genikhovich G."/>
            <person name="Grigoriev I.V."/>
            <person name="Lucas S.M."/>
            <person name="Steele R.E."/>
            <person name="Finnerty J.R."/>
            <person name="Technau U."/>
            <person name="Martindale M.Q."/>
            <person name="Rokhsar D.S."/>
        </authorList>
    </citation>
    <scope>NUCLEOTIDE SEQUENCE [LARGE SCALE GENOMIC DNA]</scope>
    <source>
        <strain evidence="13">CH2 X CH6</strain>
    </source>
</reference>
<keyword evidence="13" id="KW-1185">Reference proteome</keyword>
<dbReference type="Gene3D" id="2.30.30.40">
    <property type="entry name" value="SH3 Domains"/>
    <property type="match status" value="2"/>
</dbReference>
<keyword evidence="3" id="KW-0963">Cytoplasm</keyword>
<gene>
    <name evidence="12" type="ORF">NEMVEDRAFT_v1g116588</name>
</gene>
<dbReference type="FunFam" id="3.30.60.90:FF:000004">
    <property type="entry name" value="Putative E3 ubiquitin-protein ligase MIB2"/>
    <property type="match status" value="1"/>
</dbReference>